<feature type="signal peptide" evidence="2">
    <location>
        <begin position="1"/>
        <end position="23"/>
    </location>
</feature>
<dbReference type="Proteomes" id="UP000077684">
    <property type="component" value="Unassembled WGS sequence"/>
</dbReference>
<keyword evidence="4" id="KW-1185">Reference proteome</keyword>
<reference evidence="3" key="2">
    <citation type="journal article" date="2019" name="IMA Fungus">
        <title>Genome sequencing and comparison of five Tilletia species to identify candidate genes for the detection of regulated species infecting wheat.</title>
        <authorList>
            <person name="Nguyen H.D.T."/>
            <person name="Sultana T."/>
            <person name="Kesanakurti P."/>
            <person name="Hambleton S."/>
        </authorList>
    </citation>
    <scope>NUCLEOTIDE SEQUENCE</scope>
    <source>
        <strain evidence="3">DAOMC 236426</strain>
    </source>
</reference>
<dbReference type="AlphaFoldDB" id="A0A8X7N0A0"/>
<evidence type="ECO:0008006" key="5">
    <source>
        <dbReference type="Google" id="ProtNLM"/>
    </source>
</evidence>
<gene>
    <name evidence="3" type="ORF">A4X06_0g1179</name>
</gene>
<accession>A0A8X7N0A0</accession>
<evidence type="ECO:0000256" key="2">
    <source>
        <dbReference type="SAM" id="SignalP"/>
    </source>
</evidence>
<feature type="compositionally biased region" description="Basic and acidic residues" evidence="1">
    <location>
        <begin position="75"/>
        <end position="102"/>
    </location>
</feature>
<feature type="non-terminal residue" evidence="3">
    <location>
        <position position="141"/>
    </location>
</feature>
<evidence type="ECO:0000256" key="1">
    <source>
        <dbReference type="SAM" id="MobiDB-lite"/>
    </source>
</evidence>
<dbReference type="EMBL" id="LWDE02000072">
    <property type="protein sequence ID" value="KAE8253880.1"/>
    <property type="molecule type" value="Genomic_DNA"/>
</dbReference>
<proteinExistence type="predicted"/>
<protein>
    <recommendedName>
        <fullName evidence="5">Secreted RxLR effector peptide protein</fullName>
    </recommendedName>
</protein>
<feature type="chain" id="PRO_5036474884" description="Secreted RxLR effector peptide protein" evidence="2">
    <location>
        <begin position="24"/>
        <end position="141"/>
    </location>
</feature>
<comment type="caution">
    <text evidence="3">The sequence shown here is derived from an EMBL/GenBank/DDBJ whole genome shotgun (WGS) entry which is preliminary data.</text>
</comment>
<evidence type="ECO:0000313" key="3">
    <source>
        <dbReference type="EMBL" id="KAE8253880.1"/>
    </source>
</evidence>
<keyword evidence="2" id="KW-0732">Signal</keyword>
<sequence>MQLNSKLSLVLCALLVAQPIASAAITGDTNAVELRPRSDDGGKKGFDLGDVLRAGGVFGGDNKDFGQGSGGGHFGNDKSNKDNDDKKGGDKGGDDDDKDKGKGHGGGPKKSFREKKLKALKAAANEDKHKDAAAVKAAAKF</sequence>
<feature type="region of interest" description="Disordered" evidence="1">
    <location>
        <begin position="61"/>
        <end position="115"/>
    </location>
</feature>
<evidence type="ECO:0000313" key="4">
    <source>
        <dbReference type="Proteomes" id="UP000077684"/>
    </source>
</evidence>
<reference evidence="3" key="1">
    <citation type="submission" date="2016-04" db="EMBL/GenBank/DDBJ databases">
        <authorList>
            <person name="Nguyen H.D."/>
            <person name="Samba Siva P."/>
            <person name="Cullis J."/>
            <person name="Levesque C.A."/>
            <person name="Hambleton S."/>
        </authorList>
    </citation>
    <scope>NUCLEOTIDE SEQUENCE</scope>
    <source>
        <strain evidence="3">DAOMC 236426</strain>
    </source>
</reference>
<organism evidence="3 4">
    <name type="scientific">Tilletia controversa</name>
    <name type="common">dwarf bunt fungus</name>
    <dbReference type="NCBI Taxonomy" id="13291"/>
    <lineage>
        <taxon>Eukaryota</taxon>
        <taxon>Fungi</taxon>
        <taxon>Dikarya</taxon>
        <taxon>Basidiomycota</taxon>
        <taxon>Ustilaginomycotina</taxon>
        <taxon>Exobasidiomycetes</taxon>
        <taxon>Tilletiales</taxon>
        <taxon>Tilletiaceae</taxon>
        <taxon>Tilletia</taxon>
    </lineage>
</organism>
<name>A0A8X7N0A0_9BASI</name>